<feature type="binding site" evidence="18">
    <location>
        <position position="22"/>
    </location>
    <ligand>
        <name>UDP-N-acetyl-alpha-D-glucosamine</name>
        <dbReference type="ChEBI" id="CHEBI:57705"/>
    </ligand>
</feature>
<dbReference type="GO" id="GO:0000287">
    <property type="term" value="F:magnesium ion binding"/>
    <property type="evidence" value="ECO:0007669"/>
    <property type="project" value="UniProtKB-UniRule"/>
</dbReference>
<name>A0A0P1GBL5_9RHOB</name>
<dbReference type="InterPro" id="IPR025877">
    <property type="entry name" value="MobA-like_NTP_Trfase"/>
</dbReference>
<feature type="binding site" evidence="18">
    <location>
        <position position="315"/>
    </location>
    <ligand>
        <name>UDP-N-acetyl-alpha-D-glucosamine</name>
        <dbReference type="ChEBI" id="CHEBI:57705"/>
    </ligand>
</feature>
<feature type="binding site" evidence="18">
    <location>
        <begin position="368"/>
        <end position="369"/>
    </location>
    <ligand>
        <name>acetyl-CoA</name>
        <dbReference type="ChEBI" id="CHEBI:57288"/>
    </ligand>
</feature>
<comment type="cofactor">
    <cofactor evidence="18">
        <name>Mg(2+)</name>
        <dbReference type="ChEBI" id="CHEBI:18420"/>
    </cofactor>
    <text evidence="18">Binds 1 Mg(2+) ion per subunit.</text>
</comment>
<evidence type="ECO:0000256" key="9">
    <source>
        <dbReference type="ARBA" id="ARBA00022842"/>
    </source>
</evidence>
<feature type="region of interest" description="Pyrophosphorylase" evidence="18">
    <location>
        <begin position="1"/>
        <end position="228"/>
    </location>
</feature>
<comment type="similarity">
    <text evidence="3 18">In the N-terminal section; belongs to the N-acetylglucosamine-1-phosphate uridyltransferase family.</text>
</comment>
<feature type="binding site" evidence="18">
    <location>
        <begin position="8"/>
        <end position="11"/>
    </location>
    <ligand>
        <name>UDP-N-acetyl-alpha-D-glucosamine</name>
        <dbReference type="ChEBI" id="CHEBI:57705"/>
    </ligand>
</feature>
<evidence type="ECO:0000256" key="2">
    <source>
        <dbReference type="ARBA" id="ARBA00007707"/>
    </source>
</evidence>
<feature type="binding site" evidence="18">
    <location>
        <position position="422"/>
    </location>
    <ligand>
        <name>acetyl-CoA</name>
        <dbReference type="ChEBI" id="CHEBI:57288"/>
    </ligand>
</feature>
<comment type="subcellular location">
    <subcellularLocation>
        <location evidence="1 18">Cytoplasm</location>
    </subcellularLocation>
</comment>
<dbReference type="AlphaFoldDB" id="A0A0P1GBL5"/>
<evidence type="ECO:0000256" key="8">
    <source>
        <dbReference type="ARBA" id="ARBA00022737"/>
    </source>
</evidence>
<evidence type="ECO:0000256" key="17">
    <source>
        <dbReference type="ARBA" id="ARBA00049628"/>
    </source>
</evidence>
<feature type="binding site" evidence="18">
    <location>
        <position position="405"/>
    </location>
    <ligand>
        <name>acetyl-CoA</name>
        <dbReference type="ChEBI" id="CHEBI:57288"/>
    </ligand>
</feature>
<keyword evidence="13 18" id="KW-0012">Acyltransferase</keyword>
<dbReference type="InterPro" id="IPR029044">
    <property type="entry name" value="Nucleotide-diphossugar_trans"/>
</dbReference>
<dbReference type="InterPro" id="IPR018357">
    <property type="entry name" value="Hexapep_transf_CS"/>
</dbReference>
<reference evidence="20 22" key="1">
    <citation type="submission" date="2015-09" db="EMBL/GenBank/DDBJ databases">
        <authorList>
            <person name="Rodrigo-Torres L."/>
            <person name="Arahal D.R."/>
        </authorList>
    </citation>
    <scope>NUCLEOTIDE SEQUENCE [LARGE SCALE GENOMIC DNA]</scope>
    <source>
        <strain evidence="20 22">CECT 5118</strain>
    </source>
</reference>
<keyword evidence="9 18" id="KW-0460">Magnesium</keyword>
<feature type="domain" description="MobA-like NTP transferase" evidence="19">
    <location>
        <begin position="6"/>
        <end position="132"/>
    </location>
</feature>
<dbReference type="GO" id="GO:0009245">
    <property type="term" value="P:lipid A biosynthetic process"/>
    <property type="evidence" value="ECO:0007669"/>
    <property type="project" value="UniProtKB-UniRule"/>
</dbReference>
<dbReference type="InterPro" id="IPR011004">
    <property type="entry name" value="Trimer_LpxA-like_sf"/>
</dbReference>
<dbReference type="CDD" id="cd03353">
    <property type="entry name" value="LbH_GlmU_C"/>
    <property type="match status" value="1"/>
</dbReference>
<sequence length="459" mass="48573">MSTALVILAAGMGTRMNSDLPKVLHKIAGAPLLVHAMKSGAAVEPEKLVVVAGHGAELVSKAAKAWDDRAEVVLQEEQKGTGHAVLMARDALADFEGDVIVLYGDTPFIQPETIERMAEARAKHDVVILGFEPEDPARYGRLIMEGDQLQRIVEYKDASAAERAITLCNSGLVAADAKVLFELLDQVGNDNAAGEYYLPDIVAIAQERGLSATAVTCDPAETLGVNARAELAEAEALFQARARAEALENGVTLQAPETVFFAHDTYVGRDTVIEPNVVFGPGVTIESGAEIRAFSHLEGCHVSQGAQVGPYARLRPGAELAEKVRIGNFVEVKNAVLDEGAKVNHLSYIGDATVGAATNIGAGTITCNYDGVLKHRTEIGNHAFIGSNTMLVAPVKVGNRAMTGSGSVITKDVEADALAVARARQENKPGFASKLYDMLLAKKAKRDAAKAAEKSEGNQ</sequence>
<dbReference type="InterPro" id="IPR005882">
    <property type="entry name" value="Bifunctional_GlmU"/>
</dbReference>
<comment type="pathway">
    <text evidence="18">Nucleotide-sugar biosynthesis; UDP-N-acetyl-alpha-D-glucosamine biosynthesis; N-acetyl-alpha-D-glucosamine 1-phosphate from alpha-D-glucosamine 6-phosphate (route II): step 2/2.</text>
</comment>
<dbReference type="HAMAP" id="MF_01631">
    <property type="entry name" value="GlmU"/>
    <property type="match status" value="1"/>
</dbReference>
<evidence type="ECO:0000313" key="20">
    <source>
        <dbReference type="EMBL" id="CUH63908.1"/>
    </source>
</evidence>
<keyword evidence="10 18" id="KW-0133">Cell shape</keyword>
<keyword evidence="11 18" id="KW-0573">Peptidoglycan synthesis</keyword>
<dbReference type="EMBL" id="CYSC01000034">
    <property type="protein sequence ID" value="CUH72741.1"/>
    <property type="molecule type" value="Genomic_DNA"/>
</dbReference>
<dbReference type="UniPathway" id="UPA00973"/>
<evidence type="ECO:0000313" key="21">
    <source>
        <dbReference type="EMBL" id="CUH72741.1"/>
    </source>
</evidence>
<comment type="function">
    <text evidence="17 18">Catalyzes the last two sequential reactions in the de novo biosynthetic pathway for UDP-N-acetylglucosamine (UDP-GlcNAc). The C-terminal domain catalyzes the transfer of acetyl group from acetyl coenzyme A to glucosamine-1-phosphate (GlcN-1-P) to produce N-acetylglucosamine-1-phosphate (GlcNAc-1-P), which is converted into UDP-GlcNAc by the transfer of uridine 5-monophosphate (from uridine 5-triphosphate), a reaction catalyzed by the N-terminal domain.</text>
</comment>
<evidence type="ECO:0000256" key="10">
    <source>
        <dbReference type="ARBA" id="ARBA00022960"/>
    </source>
</evidence>
<dbReference type="OrthoDB" id="9775031at2"/>
<dbReference type="PROSITE" id="PS00101">
    <property type="entry name" value="HEXAPEP_TRANSFERASES"/>
    <property type="match status" value="1"/>
</dbReference>
<evidence type="ECO:0000256" key="16">
    <source>
        <dbReference type="ARBA" id="ARBA00048493"/>
    </source>
</evidence>
<evidence type="ECO:0000313" key="22">
    <source>
        <dbReference type="Proteomes" id="UP000051086"/>
    </source>
</evidence>
<comment type="pathway">
    <text evidence="18">Nucleotide-sugar biosynthesis; UDP-N-acetyl-alpha-D-glucosamine biosynthesis; UDP-N-acetyl-alpha-D-glucosamine from N-acetyl-alpha-D-glucosamine 1-phosphate: step 1/1.</text>
</comment>
<feature type="binding site" evidence="18">
    <location>
        <position position="387"/>
    </location>
    <ligand>
        <name>acetyl-CoA</name>
        <dbReference type="ChEBI" id="CHEBI:57288"/>
    </ligand>
</feature>
<comment type="catalytic activity">
    <reaction evidence="15 18">
        <text>alpha-D-glucosamine 1-phosphate + acetyl-CoA = N-acetyl-alpha-D-glucosamine 1-phosphate + CoA + H(+)</text>
        <dbReference type="Rhea" id="RHEA:13725"/>
        <dbReference type="ChEBI" id="CHEBI:15378"/>
        <dbReference type="ChEBI" id="CHEBI:57287"/>
        <dbReference type="ChEBI" id="CHEBI:57288"/>
        <dbReference type="ChEBI" id="CHEBI:57776"/>
        <dbReference type="ChEBI" id="CHEBI:58516"/>
        <dbReference type="EC" id="2.3.1.157"/>
    </reaction>
</comment>
<dbReference type="Pfam" id="PF12804">
    <property type="entry name" value="NTP_transf_3"/>
    <property type="match status" value="1"/>
</dbReference>
<feature type="region of interest" description="N-acetyltransferase" evidence="18">
    <location>
        <begin position="250"/>
        <end position="459"/>
    </location>
</feature>
<dbReference type="GO" id="GO:0008360">
    <property type="term" value="P:regulation of cell shape"/>
    <property type="evidence" value="ECO:0007669"/>
    <property type="project" value="UniProtKB-KW"/>
</dbReference>
<dbReference type="UniPathway" id="UPA00113">
    <property type="reaction ID" value="UER00532"/>
</dbReference>
<evidence type="ECO:0000256" key="15">
    <source>
        <dbReference type="ARBA" id="ARBA00048247"/>
    </source>
</evidence>
<feature type="binding site" evidence="18">
    <location>
        <begin position="103"/>
        <end position="105"/>
    </location>
    <ligand>
        <name>UDP-N-acetyl-alpha-D-glucosamine</name>
        <dbReference type="ChEBI" id="CHEBI:57705"/>
    </ligand>
</feature>
<dbReference type="EC" id="2.3.1.157" evidence="18"/>
<organism evidence="21 23">
    <name type="scientific">Thalassovita autumnalis</name>
    <dbReference type="NCBI Taxonomy" id="2072972"/>
    <lineage>
        <taxon>Bacteria</taxon>
        <taxon>Pseudomonadati</taxon>
        <taxon>Pseudomonadota</taxon>
        <taxon>Alphaproteobacteria</taxon>
        <taxon>Rhodobacterales</taxon>
        <taxon>Roseobacteraceae</taxon>
        <taxon>Thalassovita</taxon>
    </lineage>
</organism>
<keyword evidence="8 18" id="KW-0677">Repeat</keyword>
<comment type="subunit">
    <text evidence="18">Homotrimer.</text>
</comment>
<feature type="binding site" evidence="18">
    <location>
        <position position="105"/>
    </location>
    <ligand>
        <name>Mg(2+)</name>
        <dbReference type="ChEBI" id="CHEBI:18420"/>
    </ligand>
</feature>
<gene>
    <name evidence="18 21" type="primary">glmU</name>
    <name evidence="20" type="ORF">TL5118_00670</name>
    <name evidence="21" type="ORF">TL5120_02538</name>
</gene>
<keyword evidence="5 18" id="KW-0808">Transferase</keyword>
<evidence type="ECO:0000256" key="11">
    <source>
        <dbReference type="ARBA" id="ARBA00022984"/>
    </source>
</evidence>
<dbReference type="EC" id="2.7.7.23" evidence="18"/>
<dbReference type="SUPFAM" id="SSF51161">
    <property type="entry name" value="Trimeric LpxA-like enzymes"/>
    <property type="match status" value="1"/>
</dbReference>
<evidence type="ECO:0000256" key="5">
    <source>
        <dbReference type="ARBA" id="ARBA00022679"/>
    </source>
</evidence>
<dbReference type="CDD" id="cd02540">
    <property type="entry name" value="GT2_GlmU_N_bac"/>
    <property type="match status" value="1"/>
</dbReference>
<evidence type="ECO:0000259" key="19">
    <source>
        <dbReference type="Pfam" id="PF12804"/>
    </source>
</evidence>
<keyword evidence="6 18" id="KW-0548">Nucleotidyltransferase</keyword>
<accession>A0A0P1GBL5</accession>
<keyword evidence="22" id="KW-1185">Reference proteome</keyword>
<feature type="binding site" evidence="18">
    <location>
        <position position="226"/>
    </location>
    <ligand>
        <name>Mg(2+)</name>
        <dbReference type="ChEBI" id="CHEBI:18420"/>
    </ligand>
</feature>
<dbReference type="InterPro" id="IPR038009">
    <property type="entry name" value="GlmU_C_LbH"/>
</dbReference>
<feature type="binding site" evidence="18">
    <location>
        <begin position="80"/>
        <end position="81"/>
    </location>
    <ligand>
        <name>UDP-N-acetyl-alpha-D-glucosamine</name>
        <dbReference type="ChEBI" id="CHEBI:57705"/>
    </ligand>
</feature>
<dbReference type="GO" id="GO:0071555">
    <property type="term" value="P:cell wall organization"/>
    <property type="evidence" value="ECO:0007669"/>
    <property type="project" value="UniProtKB-KW"/>
</dbReference>
<feature type="binding site" evidence="18">
    <location>
        <position position="226"/>
    </location>
    <ligand>
        <name>UDP-N-acetyl-alpha-D-glucosamine</name>
        <dbReference type="ChEBI" id="CHEBI:57705"/>
    </ligand>
</feature>
<keyword evidence="4 18" id="KW-0963">Cytoplasm</keyword>
<dbReference type="GO" id="GO:0006048">
    <property type="term" value="P:UDP-N-acetylglucosamine biosynthetic process"/>
    <property type="evidence" value="ECO:0007669"/>
    <property type="project" value="UniProtKB-UniPathway"/>
</dbReference>
<comment type="pathway">
    <text evidence="18">Bacterial outer membrane biogenesis; LPS lipid A biosynthesis.</text>
</comment>
<dbReference type="Proteomes" id="UP000051887">
    <property type="component" value="Unassembled WGS sequence"/>
</dbReference>
<evidence type="ECO:0000256" key="6">
    <source>
        <dbReference type="ARBA" id="ARBA00022695"/>
    </source>
</evidence>
<feature type="binding site" evidence="18">
    <location>
        <position position="348"/>
    </location>
    <ligand>
        <name>UDP-N-acetyl-alpha-D-glucosamine</name>
        <dbReference type="ChEBI" id="CHEBI:57705"/>
    </ligand>
</feature>
<feature type="binding site" evidence="18">
    <location>
        <position position="140"/>
    </location>
    <ligand>
        <name>UDP-N-acetyl-alpha-D-glucosamine</name>
        <dbReference type="ChEBI" id="CHEBI:57705"/>
    </ligand>
</feature>
<dbReference type="GO" id="GO:0009252">
    <property type="term" value="P:peptidoglycan biosynthetic process"/>
    <property type="evidence" value="ECO:0007669"/>
    <property type="project" value="UniProtKB-UniRule"/>
</dbReference>
<evidence type="ECO:0000256" key="13">
    <source>
        <dbReference type="ARBA" id="ARBA00023315"/>
    </source>
</evidence>
<comment type="catalytic activity">
    <reaction evidence="16 18">
        <text>N-acetyl-alpha-D-glucosamine 1-phosphate + UTP + H(+) = UDP-N-acetyl-alpha-D-glucosamine + diphosphate</text>
        <dbReference type="Rhea" id="RHEA:13509"/>
        <dbReference type="ChEBI" id="CHEBI:15378"/>
        <dbReference type="ChEBI" id="CHEBI:33019"/>
        <dbReference type="ChEBI" id="CHEBI:46398"/>
        <dbReference type="ChEBI" id="CHEBI:57705"/>
        <dbReference type="ChEBI" id="CHEBI:57776"/>
        <dbReference type="EC" id="2.7.7.23"/>
    </reaction>
</comment>
<dbReference type="SUPFAM" id="SSF53448">
    <property type="entry name" value="Nucleotide-diphospho-sugar transferases"/>
    <property type="match status" value="1"/>
</dbReference>
<dbReference type="PANTHER" id="PTHR43584:SF3">
    <property type="entry name" value="BIFUNCTIONAL PROTEIN GLMU"/>
    <property type="match status" value="1"/>
</dbReference>
<dbReference type="InterPro" id="IPR050065">
    <property type="entry name" value="GlmU-like"/>
</dbReference>
<evidence type="ECO:0000256" key="7">
    <source>
        <dbReference type="ARBA" id="ARBA00022723"/>
    </source>
</evidence>
<evidence type="ECO:0000313" key="23">
    <source>
        <dbReference type="Proteomes" id="UP000051887"/>
    </source>
</evidence>
<dbReference type="GO" id="GO:0016020">
    <property type="term" value="C:membrane"/>
    <property type="evidence" value="ECO:0007669"/>
    <property type="project" value="GOC"/>
</dbReference>
<dbReference type="Proteomes" id="UP000051086">
    <property type="component" value="Unassembled WGS sequence"/>
</dbReference>
<keyword evidence="7 18" id="KW-0479">Metal-binding</keyword>
<comment type="similarity">
    <text evidence="2 18">In the C-terminal section; belongs to the transferase hexapeptide repeat family.</text>
</comment>
<evidence type="ECO:0000256" key="14">
    <source>
        <dbReference type="ARBA" id="ARBA00023316"/>
    </source>
</evidence>
<feature type="region of interest" description="Linker" evidence="18">
    <location>
        <begin position="229"/>
        <end position="249"/>
    </location>
</feature>
<feature type="binding site" evidence="18">
    <location>
        <position position="359"/>
    </location>
    <ligand>
        <name>UDP-N-acetyl-alpha-D-glucosamine</name>
        <dbReference type="ChEBI" id="CHEBI:57705"/>
    </ligand>
</feature>
<feature type="binding site" evidence="18">
    <location>
        <position position="154"/>
    </location>
    <ligand>
        <name>UDP-N-acetyl-alpha-D-glucosamine</name>
        <dbReference type="ChEBI" id="CHEBI:57705"/>
    </ligand>
</feature>
<reference evidence="21 23" key="2">
    <citation type="submission" date="2015-09" db="EMBL/GenBank/DDBJ databases">
        <authorList>
            <consortium name="Swine Surveillance"/>
        </authorList>
    </citation>
    <scope>NUCLEOTIDE SEQUENCE [LARGE SCALE GENOMIC DNA]</scope>
    <source>
        <strain evidence="21 23">5120</strain>
    </source>
</reference>
<dbReference type="Gene3D" id="3.90.550.10">
    <property type="entry name" value="Spore Coat Polysaccharide Biosynthesis Protein SpsA, Chain A"/>
    <property type="match status" value="1"/>
</dbReference>
<dbReference type="EMBL" id="CYSB01000009">
    <property type="protein sequence ID" value="CUH63908.1"/>
    <property type="molecule type" value="Genomic_DNA"/>
</dbReference>
<dbReference type="GO" id="GO:0003977">
    <property type="term" value="F:UDP-N-acetylglucosamine diphosphorylase activity"/>
    <property type="evidence" value="ECO:0007669"/>
    <property type="project" value="UniProtKB-UniRule"/>
</dbReference>
<feature type="binding site" evidence="18">
    <location>
        <position position="75"/>
    </location>
    <ligand>
        <name>UDP-N-acetyl-alpha-D-glucosamine</name>
        <dbReference type="ChEBI" id="CHEBI:57705"/>
    </ligand>
</feature>
<keyword evidence="12 18" id="KW-0511">Multifunctional enzyme</keyword>
<evidence type="ECO:0000256" key="12">
    <source>
        <dbReference type="ARBA" id="ARBA00023268"/>
    </source>
</evidence>
<evidence type="ECO:0000256" key="1">
    <source>
        <dbReference type="ARBA" id="ARBA00004496"/>
    </source>
</evidence>
<dbReference type="GO" id="GO:0000902">
    <property type="term" value="P:cell morphogenesis"/>
    <property type="evidence" value="ECO:0007669"/>
    <property type="project" value="UniProtKB-UniRule"/>
</dbReference>
<dbReference type="RefSeq" id="WP_058243916.1">
    <property type="nucleotide sequence ID" value="NZ_CYSB01000009.1"/>
</dbReference>
<proteinExistence type="inferred from homology"/>
<dbReference type="InterPro" id="IPR001451">
    <property type="entry name" value="Hexapep"/>
</dbReference>
<dbReference type="GO" id="GO:0019134">
    <property type="term" value="F:glucosamine-1-phosphate N-acetyltransferase activity"/>
    <property type="evidence" value="ECO:0007669"/>
    <property type="project" value="UniProtKB-UniRule"/>
</dbReference>
<dbReference type="NCBIfam" id="TIGR01173">
    <property type="entry name" value="glmU"/>
    <property type="match status" value="1"/>
</dbReference>
<feature type="binding site" evidence="18">
    <location>
        <position position="169"/>
    </location>
    <ligand>
        <name>UDP-N-acetyl-alpha-D-glucosamine</name>
        <dbReference type="ChEBI" id="CHEBI:57705"/>
    </ligand>
</feature>
<evidence type="ECO:0000256" key="18">
    <source>
        <dbReference type="HAMAP-Rule" id="MF_01631"/>
    </source>
</evidence>
<evidence type="ECO:0000256" key="4">
    <source>
        <dbReference type="ARBA" id="ARBA00022490"/>
    </source>
</evidence>
<dbReference type="Pfam" id="PF00132">
    <property type="entry name" value="Hexapep"/>
    <property type="match status" value="2"/>
</dbReference>
<feature type="active site" description="Proton acceptor" evidence="18">
    <location>
        <position position="345"/>
    </location>
</feature>
<dbReference type="PANTHER" id="PTHR43584">
    <property type="entry name" value="NUCLEOTIDYL TRANSFERASE"/>
    <property type="match status" value="1"/>
</dbReference>
<dbReference type="NCBIfam" id="NF010933">
    <property type="entry name" value="PRK14353.1"/>
    <property type="match status" value="1"/>
</dbReference>
<protein>
    <recommendedName>
        <fullName evidence="18">Bifunctional protein GlmU</fullName>
    </recommendedName>
    <domain>
        <recommendedName>
            <fullName evidence="18">UDP-N-acetylglucosamine pyrophosphorylase</fullName>
            <ecNumber evidence="18">2.7.7.23</ecNumber>
        </recommendedName>
        <alternativeName>
            <fullName evidence="18">N-acetylglucosamine-1-phosphate uridyltransferase</fullName>
        </alternativeName>
    </domain>
    <domain>
        <recommendedName>
            <fullName evidence="18">Glucosamine-1-phosphate N-acetyltransferase</fullName>
            <ecNumber evidence="18">2.3.1.157</ecNumber>
        </recommendedName>
    </domain>
</protein>
<evidence type="ECO:0000256" key="3">
    <source>
        <dbReference type="ARBA" id="ARBA00007947"/>
    </source>
</evidence>
<dbReference type="GO" id="GO:0005737">
    <property type="term" value="C:cytoplasm"/>
    <property type="evidence" value="ECO:0007669"/>
    <property type="project" value="UniProtKB-SubCell"/>
</dbReference>
<feature type="binding site" evidence="18">
    <location>
        <position position="333"/>
    </location>
    <ligand>
        <name>UDP-N-acetyl-alpha-D-glucosamine</name>
        <dbReference type="ChEBI" id="CHEBI:57705"/>
    </ligand>
</feature>
<dbReference type="Gene3D" id="2.160.10.10">
    <property type="entry name" value="Hexapeptide repeat proteins"/>
    <property type="match status" value="1"/>
</dbReference>
<feature type="binding site" evidence="18">
    <location>
        <position position="362"/>
    </location>
    <ligand>
        <name>acetyl-CoA</name>
        <dbReference type="ChEBI" id="CHEBI:57288"/>
    </ligand>
</feature>
<keyword evidence="14 18" id="KW-0961">Cell wall biogenesis/degradation</keyword>